<name>A0ABN8REI1_9CNID</name>
<feature type="signal peptide" evidence="1">
    <location>
        <begin position="1"/>
        <end position="24"/>
    </location>
</feature>
<dbReference type="SUPFAM" id="SSF100895">
    <property type="entry name" value="Kazal-type serine protease inhibitors"/>
    <property type="match status" value="1"/>
</dbReference>
<dbReference type="InterPro" id="IPR036058">
    <property type="entry name" value="Kazal_dom_sf"/>
</dbReference>
<evidence type="ECO:0000256" key="1">
    <source>
        <dbReference type="SAM" id="SignalP"/>
    </source>
</evidence>
<reference evidence="3 4" key="1">
    <citation type="submission" date="2022-05" db="EMBL/GenBank/DDBJ databases">
        <authorList>
            <consortium name="Genoscope - CEA"/>
            <person name="William W."/>
        </authorList>
    </citation>
    <scope>NUCLEOTIDE SEQUENCE [LARGE SCALE GENOMIC DNA]</scope>
</reference>
<dbReference type="Proteomes" id="UP001159427">
    <property type="component" value="Unassembled WGS sequence"/>
</dbReference>
<organism evidence="3 4">
    <name type="scientific">Porites evermanni</name>
    <dbReference type="NCBI Taxonomy" id="104178"/>
    <lineage>
        <taxon>Eukaryota</taxon>
        <taxon>Metazoa</taxon>
        <taxon>Cnidaria</taxon>
        <taxon>Anthozoa</taxon>
        <taxon>Hexacorallia</taxon>
        <taxon>Scleractinia</taxon>
        <taxon>Fungiina</taxon>
        <taxon>Poritidae</taxon>
        <taxon>Porites</taxon>
    </lineage>
</organism>
<accession>A0ABN8REI1</accession>
<keyword evidence="1" id="KW-0732">Signal</keyword>
<proteinExistence type="predicted"/>
<sequence>MADLWRLVFSFVFVLTAVLQKTLCVRHETFWGEKAPPGCQPCPKKSEGLFDTPVCGMNGIAYKNFCYLTLRNCIAKILKKPLVVPSKDPNTCGLQMKMYNGFNDKPFKRKKRDIKVLRQRRGSSRV</sequence>
<dbReference type="EMBL" id="CALNXI010001800">
    <property type="protein sequence ID" value="CAH3177323.1"/>
    <property type="molecule type" value="Genomic_DNA"/>
</dbReference>
<evidence type="ECO:0000313" key="4">
    <source>
        <dbReference type="Proteomes" id="UP001159427"/>
    </source>
</evidence>
<evidence type="ECO:0000259" key="2">
    <source>
        <dbReference type="PROSITE" id="PS51465"/>
    </source>
</evidence>
<dbReference type="PROSITE" id="PS51465">
    <property type="entry name" value="KAZAL_2"/>
    <property type="match status" value="1"/>
</dbReference>
<feature type="domain" description="Kazal-like" evidence="2">
    <location>
        <begin position="33"/>
        <end position="94"/>
    </location>
</feature>
<dbReference type="Gene3D" id="3.30.60.30">
    <property type="match status" value="1"/>
</dbReference>
<evidence type="ECO:0000313" key="3">
    <source>
        <dbReference type="EMBL" id="CAH3177323.1"/>
    </source>
</evidence>
<keyword evidence="4" id="KW-1185">Reference proteome</keyword>
<dbReference type="Pfam" id="PF07648">
    <property type="entry name" value="Kazal_2"/>
    <property type="match status" value="1"/>
</dbReference>
<protein>
    <recommendedName>
        <fullName evidence="2">Kazal-like domain-containing protein</fullName>
    </recommendedName>
</protein>
<feature type="chain" id="PRO_5047396439" description="Kazal-like domain-containing protein" evidence="1">
    <location>
        <begin position="25"/>
        <end position="126"/>
    </location>
</feature>
<gene>
    <name evidence="3" type="ORF">PEVE_00011183</name>
</gene>
<dbReference type="InterPro" id="IPR002350">
    <property type="entry name" value="Kazal_dom"/>
</dbReference>
<comment type="caution">
    <text evidence="3">The sequence shown here is derived from an EMBL/GenBank/DDBJ whole genome shotgun (WGS) entry which is preliminary data.</text>
</comment>